<dbReference type="EMBL" id="PXXK01000241">
    <property type="protein sequence ID" value="RFN47635.1"/>
    <property type="molecule type" value="Genomic_DNA"/>
</dbReference>
<protein>
    <submittedName>
        <fullName evidence="2">Pranc domain protein</fullName>
    </submittedName>
</protein>
<gene>
    <name evidence="2" type="ORF">FIE12Z_8092</name>
</gene>
<proteinExistence type="predicted"/>
<keyword evidence="3" id="KW-1185">Reference proteome</keyword>
<dbReference type="InterPro" id="IPR046676">
    <property type="entry name" value="DUF6546"/>
</dbReference>
<dbReference type="AlphaFoldDB" id="A0A395MIZ1"/>
<evidence type="ECO:0000313" key="2">
    <source>
        <dbReference type="EMBL" id="RFN47635.1"/>
    </source>
</evidence>
<dbReference type="Proteomes" id="UP000265631">
    <property type="component" value="Unassembled WGS sequence"/>
</dbReference>
<accession>A0A395MIZ1</accession>
<dbReference type="Pfam" id="PF20183">
    <property type="entry name" value="DUF6546"/>
    <property type="match status" value="1"/>
</dbReference>
<evidence type="ECO:0000313" key="3">
    <source>
        <dbReference type="Proteomes" id="UP000265631"/>
    </source>
</evidence>
<comment type="caution">
    <text evidence="2">The sequence shown here is derived from an EMBL/GenBank/DDBJ whole genome shotgun (WGS) entry which is preliminary data.</text>
</comment>
<organism evidence="2 3">
    <name type="scientific">Fusarium flagelliforme</name>
    <dbReference type="NCBI Taxonomy" id="2675880"/>
    <lineage>
        <taxon>Eukaryota</taxon>
        <taxon>Fungi</taxon>
        <taxon>Dikarya</taxon>
        <taxon>Ascomycota</taxon>
        <taxon>Pezizomycotina</taxon>
        <taxon>Sordariomycetes</taxon>
        <taxon>Hypocreomycetidae</taxon>
        <taxon>Hypocreales</taxon>
        <taxon>Nectriaceae</taxon>
        <taxon>Fusarium</taxon>
        <taxon>Fusarium incarnatum-equiseti species complex</taxon>
    </lineage>
</organism>
<feature type="domain" description="DUF6546" evidence="1">
    <location>
        <begin position="279"/>
        <end position="475"/>
    </location>
</feature>
<reference evidence="2 3" key="1">
    <citation type="journal article" date="2018" name="PLoS Pathog.">
        <title>Evolution of structural diversity of trichothecenes, a family of toxins produced by plant pathogenic and entomopathogenic fungi.</title>
        <authorList>
            <person name="Proctor R.H."/>
            <person name="McCormick S.P."/>
            <person name="Kim H.S."/>
            <person name="Cardoza R.E."/>
            <person name="Stanley A.M."/>
            <person name="Lindo L."/>
            <person name="Kelly A."/>
            <person name="Brown D.W."/>
            <person name="Lee T."/>
            <person name="Vaughan M.M."/>
            <person name="Alexander N.J."/>
            <person name="Busman M."/>
            <person name="Gutierrez S."/>
        </authorList>
    </citation>
    <scope>NUCLEOTIDE SEQUENCE [LARGE SCALE GENOMIC DNA]</scope>
    <source>
        <strain evidence="2 3">NRRL 13405</strain>
    </source>
</reference>
<name>A0A395MIZ1_9HYPO</name>
<sequence length="491" mass="56454">MAINKGRWGSLPAEIQLEVIRFLPSVGGKYSKLAPVCRAWQSIFEPPNFAEISLTLPRLEDPKSQDILFRKRNLIRYIWFHVEVKEYDCNRCTGEDETLWGLDDVENQFIADAFEKLFTTLSAWEPGGDLILDISVYSPSDNKHWFKYLTFCSDTDSPERLPEHELHDPAHGWTDGRRTKAPANDAIESTFDEIMGEGPFDDEPLEMKWWRSLPLVPVVGVVLLRQQTRRRWKPTALANMFTRFPNMKDLCYEPWREWDDIIEIETNERTQTMIESFASTRLCNLTIFENFNDAYREIYSKRSFPVAAVRVPDPAVSKKLARASLHLTTLSASFMVDASHFFAARRDSWTWDKLTSLALTSGTLTNDARPEDINRMLHNAAEVALQMPKLDAMEIWNGRRGVAMVFRYERSRDRQPAMITVRGTWDLNPSPAVKRAWGRVANETVAVESSLVDPSLIQSHGDAIRELGLLAEVIRPVSLRQILIEHQLRAK</sequence>
<evidence type="ECO:0000259" key="1">
    <source>
        <dbReference type="Pfam" id="PF20183"/>
    </source>
</evidence>